<feature type="region of interest" description="Disordered" evidence="4">
    <location>
        <begin position="1080"/>
        <end position="1102"/>
    </location>
</feature>
<feature type="compositionally biased region" description="Polar residues" evidence="4">
    <location>
        <begin position="357"/>
        <end position="372"/>
    </location>
</feature>
<evidence type="ECO:0000256" key="1">
    <source>
        <dbReference type="ARBA" id="ARBA00022741"/>
    </source>
</evidence>
<feature type="region of interest" description="Disordered" evidence="4">
    <location>
        <begin position="1589"/>
        <end position="1647"/>
    </location>
</feature>
<dbReference type="PROSITE" id="PS50011">
    <property type="entry name" value="PROTEIN_KINASE_DOM"/>
    <property type="match status" value="1"/>
</dbReference>
<feature type="compositionally biased region" description="Basic and acidic residues" evidence="4">
    <location>
        <begin position="1082"/>
        <end position="1091"/>
    </location>
</feature>
<feature type="region of interest" description="Disordered" evidence="4">
    <location>
        <begin position="175"/>
        <end position="205"/>
    </location>
</feature>
<feature type="compositionally biased region" description="Low complexity" evidence="4">
    <location>
        <begin position="373"/>
        <end position="387"/>
    </location>
</feature>
<feature type="compositionally biased region" description="Low complexity" evidence="4">
    <location>
        <begin position="1208"/>
        <end position="1221"/>
    </location>
</feature>
<feature type="domain" description="Protein kinase" evidence="5">
    <location>
        <begin position="1798"/>
        <end position="2062"/>
    </location>
</feature>
<dbReference type="PANTHER" id="PTHR24346:SF51">
    <property type="entry name" value="PAS DOMAIN-CONTAINING SERINE_THREONINE-PROTEIN KINASE"/>
    <property type="match status" value="1"/>
</dbReference>
<evidence type="ECO:0000256" key="3">
    <source>
        <dbReference type="PROSITE-ProRule" id="PRU10141"/>
    </source>
</evidence>
<keyword evidence="2 3" id="KW-0067">ATP-binding</keyword>
<feature type="region of interest" description="Disordered" evidence="4">
    <location>
        <begin position="297"/>
        <end position="332"/>
    </location>
</feature>
<evidence type="ECO:0000313" key="6">
    <source>
        <dbReference type="EMBL" id="GFO12872.1"/>
    </source>
</evidence>
<feature type="compositionally biased region" description="Acidic residues" evidence="4">
    <location>
        <begin position="1737"/>
        <end position="1750"/>
    </location>
</feature>
<dbReference type="InterPro" id="IPR000719">
    <property type="entry name" value="Prot_kinase_dom"/>
</dbReference>
<evidence type="ECO:0000256" key="4">
    <source>
        <dbReference type="SAM" id="MobiDB-lite"/>
    </source>
</evidence>
<proteinExistence type="predicted"/>
<evidence type="ECO:0000259" key="5">
    <source>
        <dbReference type="PROSITE" id="PS50011"/>
    </source>
</evidence>
<feature type="region of interest" description="Disordered" evidence="4">
    <location>
        <begin position="1140"/>
        <end position="1230"/>
    </location>
</feature>
<keyword evidence="1 3" id="KW-0547">Nucleotide-binding</keyword>
<name>A0AAV4B172_9GAST</name>
<dbReference type="GO" id="GO:0045719">
    <property type="term" value="P:negative regulation of glycogen biosynthetic process"/>
    <property type="evidence" value="ECO:0007669"/>
    <property type="project" value="TreeGrafter"/>
</dbReference>
<dbReference type="EMBL" id="BLXT01004465">
    <property type="protein sequence ID" value="GFO12872.1"/>
    <property type="molecule type" value="Genomic_DNA"/>
</dbReference>
<dbReference type="GO" id="GO:0005524">
    <property type="term" value="F:ATP binding"/>
    <property type="evidence" value="ECO:0007669"/>
    <property type="project" value="UniProtKB-UniRule"/>
</dbReference>
<dbReference type="InterPro" id="IPR011009">
    <property type="entry name" value="Kinase-like_dom_sf"/>
</dbReference>
<organism evidence="6 7">
    <name type="scientific">Plakobranchus ocellatus</name>
    <dbReference type="NCBI Taxonomy" id="259542"/>
    <lineage>
        <taxon>Eukaryota</taxon>
        <taxon>Metazoa</taxon>
        <taxon>Spiralia</taxon>
        <taxon>Lophotrochozoa</taxon>
        <taxon>Mollusca</taxon>
        <taxon>Gastropoda</taxon>
        <taxon>Heterobranchia</taxon>
        <taxon>Euthyneura</taxon>
        <taxon>Panpulmonata</taxon>
        <taxon>Sacoglossa</taxon>
        <taxon>Placobranchoidea</taxon>
        <taxon>Plakobranchidae</taxon>
        <taxon>Plakobranchus</taxon>
    </lineage>
</organism>
<dbReference type="Pfam" id="PF00069">
    <property type="entry name" value="Pkinase"/>
    <property type="match status" value="1"/>
</dbReference>
<dbReference type="Gene3D" id="1.10.510.10">
    <property type="entry name" value="Transferase(Phosphotransferase) domain 1"/>
    <property type="match status" value="1"/>
</dbReference>
<evidence type="ECO:0000313" key="7">
    <source>
        <dbReference type="Proteomes" id="UP000735302"/>
    </source>
</evidence>
<dbReference type="GO" id="GO:0005634">
    <property type="term" value="C:nucleus"/>
    <property type="evidence" value="ECO:0007669"/>
    <property type="project" value="TreeGrafter"/>
</dbReference>
<dbReference type="InterPro" id="IPR008271">
    <property type="entry name" value="Ser/Thr_kinase_AS"/>
</dbReference>
<feature type="compositionally biased region" description="Polar residues" evidence="4">
    <location>
        <begin position="175"/>
        <end position="194"/>
    </location>
</feature>
<reference evidence="6 7" key="1">
    <citation type="journal article" date="2021" name="Elife">
        <title>Chloroplast acquisition without the gene transfer in kleptoplastic sea slugs, Plakobranchus ocellatus.</title>
        <authorList>
            <person name="Maeda T."/>
            <person name="Takahashi S."/>
            <person name="Yoshida T."/>
            <person name="Shimamura S."/>
            <person name="Takaki Y."/>
            <person name="Nagai Y."/>
            <person name="Toyoda A."/>
            <person name="Suzuki Y."/>
            <person name="Arimoto A."/>
            <person name="Ishii H."/>
            <person name="Satoh N."/>
            <person name="Nishiyama T."/>
            <person name="Hasebe M."/>
            <person name="Maruyama T."/>
            <person name="Minagawa J."/>
            <person name="Obokata J."/>
            <person name="Shigenobu S."/>
        </authorList>
    </citation>
    <scope>NUCLEOTIDE SEQUENCE [LARGE SCALE GENOMIC DNA]</scope>
</reference>
<feature type="region of interest" description="Disordered" evidence="4">
    <location>
        <begin position="1703"/>
        <end position="1757"/>
    </location>
</feature>
<sequence>MEPKEVVPRLEYVRELLVRMQHFTNSNMHACSCDVCSNVSSLQRSCITRALQEVGAVTTYFKSKENHPQRPVDNDDNSLRESQNCTEIQLPGCDRSKEATLNSNLADCTDNQVEAVHKNTCPAPALLSSTVIDSGLQATAFSSDFSTSPIYDTETARGHDDEATQTSHDLKTQIFSRDTNNPTNSGMPQYTFTPSRAPRDVPVPSADNSHSPFLTMHGPQHMLPFPDSPQFASAPWPPYAPSQQPAGAMSPSPFWLPGYSLCWSPLAFSPFNQASPYPGYYSQHVDNSRRYSEQYARTNPDLRPRIDRQNQSFSFSPQKKAPYASAPRHTMSQTGVRNVEPLFPPHLADGTAAMLSTLGNSPSSVDQQHSTKASSTNRNGSSGSRASITTNVRMDDNDEIGNVQVPCALDTPRTGTVSSGSDYSKVDQRLEKAHKEAMQDDDCNKNELVNGNKLLLPESPEISSLLDREENDMLKERPKTDSSRKFLGSTKNISKQVETQTDIDSVSETHLRNLNRIDEEEPLLPNGFDSLKTAFADLSLNIDNTEKYSLSASKDFDQSRMVGLTDVDTPSLFPSLLPSSSEPCQKNMKTRCMKSQGAVSTEAEKATVLQNKLTSATVICEAHRESNEKCKNSTKLILEDQTCTEYSNSCVRDVDEPDNPNLRTCETKESIMKLLHHGVTETSSLETEQKTCQMPALTRKILCDGRVEENGEKVLMNHIEPHNDNTVRKTEAGGQKYQKNISTGNHITSCPDKTRTKRQEKAGKEKDFLVSTTAPSENSLKCLSNLEISSRKVCTQETSHSILYEKSHSLTNDGKREGFISIRNSESNKENDEGHRKKLPAMGMKRSLEQSWSNKNNNTCNYAENTNQADARREKICGQASSQIGYDSHELGKCVNGGIPSTECGKANEQTCEKSSTGDGSKTHFPPKQPKWGAPAVFAHQYLTDSMTESKNVSEICGKENNGMPDAITGIESLEGTISKAKESDVCLTSFKSISQAKTAGKVEAANSSRALMTDICSPQKVGRYLKQSSGLEAANAITSKAKGRIDSTSKSTLRILARCSPNHQNLNSSLPVSFLTSNKLSQEEEDHKSGLNESYEGNQSFPKARHVGQLTNTILPQSSSYETHKLPWDKNKAAEIKRSKFRDIEKTPRNRRSIFGFSPPDQHQQLRQKSPPGQGKTSLPQVSDSPNVQDHCIDTPTLCNQQKEVHSSTSEEQVSSGSEGQQEDMSTSGLDHVSNKAVHMNSLWQALDASEVLAQDQRSMPSIQEVLFNTVTSSLCVVDKRRSMKIVSVNESFQLMIGLHEKVVGQRLLRFLKFSDSLDYLDGCVQRFIRADGSVLCVTGVLAVCIDSRGHECPVSVWTLPMSNQPRLTICVIETVLTFTSELSFLLEGQIVTLTRQFEELLGMEYQQAELDRVRCAVSGVDVVKADIPQQTTLKTWNGIELPVTVIVDNVEEPSEEGEVTVCHGTITLCGTLRDLLVLQADGSVISCDDNYFRMYLGYDQFSKQVKLWQILSEVIRVGQPGEDSILTTCKENDSQDSRDQVGNNLYLALRDVSHLSNNEAEGGPGNKSELCLPARCFQEETSLSLSDCAKGHDESSADDQDSDNEDENGVDYDHFRKPKFTAPKKTSTPYKGKNEALHEAGTSPLSSEMKSLEHGIYTAMFLHANGEKLAGSFKVGSILIRGSHQLFCLWVYLHLNNSGSDECSDEFSRQSEDESEDEESFNPKKQLCDVSGSDDKDEDEDYDDENDLESQNRTVDPSLGQMIVDQVGLNQSQNAASGEEMLDLEAAIAGEFRRKYLVREALGQGTFGFVRRAMAVDHKKSVVVKFIKKRNMFSDGWTVDVDSGLRIPLEVSILKDLESDYIIKVQDVYQNADFVQMVMEDFGDVDLFDFIDQVCLDEPLASHLFRQILWGVEFLHTRGIIHRDIKDENVVIGKDFRCKLIDFGSAVYMLPGDEKFTKFRGTMEYCSPEVFCGGSYRGPELDMWALGVTLYTMVYRVNPFSVENMPDTFSHLDLPEPESEKNKHGDKADSWEIVELLSGLLECDPASRFTMSQTLRCEWLQQIVDLRQYSWEDLFGLEVPAEDEATAQGNTSPATNLE</sequence>
<dbReference type="SMART" id="SM00220">
    <property type="entry name" value="S_TKc"/>
    <property type="match status" value="1"/>
</dbReference>
<dbReference type="Proteomes" id="UP000735302">
    <property type="component" value="Unassembled WGS sequence"/>
</dbReference>
<dbReference type="PANTHER" id="PTHR24346">
    <property type="entry name" value="MAP/MICROTUBULE AFFINITY-REGULATING KINASE"/>
    <property type="match status" value="1"/>
</dbReference>
<keyword evidence="7" id="KW-1185">Reference proteome</keyword>
<dbReference type="SUPFAM" id="SSF56112">
    <property type="entry name" value="Protein kinase-like (PK-like)"/>
    <property type="match status" value="1"/>
</dbReference>
<dbReference type="PROSITE" id="PS00108">
    <property type="entry name" value="PROTEIN_KINASE_ST"/>
    <property type="match status" value="1"/>
</dbReference>
<feature type="region of interest" description="Disordered" evidence="4">
    <location>
        <begin position="353"/>
        <end position="398"/>
    </location>
</feature>
<feature type="compositionally biased region" description="Polar residues" evidence="4">
    <location>
        <begin position="1176"/>
        <end position="1189"/>
    </location>
</feature>
<feature type="compositionally biased region" description="Polar residues" evidence="4">
    <location>
        <begin position="1092"/>
        <end position="1102"/>
    </location>
</feature>
<keyword evidence="6" id="KW-0418">Kinase</keyword>
<keyword evidence="6" id="KW-0808">Transferase</keyword>
<protein>
    <submittedName>
        <fullName evidence="6">Pas domain-containing serine/threonine-protein kinase</fullName>
    </submittedName>
</protein>
<dbReference type="PROSITE" id="PS00107">
    <property type="entry name" value="PROTEIN_KINASE_ATP"/>
    <property type="match status" value="1"/>
</dbReference>
<accession>A0AAV4B172</accession>
<dbReference type="GO" id="GO:0004674">
    <property type="term" value="F:protein serine/threonine kinase activity"/>
    <property type="evidence" value="ECO:0007669"/>
    <property type="project" value="TreeGrafter"/>
</dbReference>
<feature type="binding site" evidence="3">
    <location>
        <position position="1831"/>
    </location>
    <ligand>
        <name>ATP</name>
        <dbReference type="ChEBI" id="CHEBI:30616"/>
    </ligand>
</feature>
<feature type="compositionally biased region" description="Basic and acidic residues" evidence="4">
    <location>
        <begin position="1140"/>
        <end position="1149"/>
    </location>
</feature>
<dbReference type="GO" id="GO:0035556">
    <property type="term" value="P:intracellular signal transduction"/>
    <property type="evidence" value="ECO:0007669"/>
    <property type="project" value="TreeGrafter"/>
</dbReference>
<dbReference type="Gene3D" id="3.30.200.20">
    <property type="entry name" value="Phosphorylase Kinase, domain 1"/>
    <property type="match status" value="1"/>
</dbReference>
<dbReference type="InterPro" id="IPR017441">
    <property type="entry name" value="Protein_kinase_ATP_BS"/>
</dbReference>
<dbReference type="GO" id="GO:0005829">
    <property type="term" value="C:cytosol"/>
    <property type="evidence" value="ECO:0007669"/>
    <property type="project" value="TreeGrafter"/>
</dbReference>
<feature type="compositionally biased region" description="Acidic residues" evidence="4">
    <location>
        <begin position="1598"/>
        <end position="1612"/>
    </location>
</feature>
<evidence type="ECO:0000256" key="2">
    <source>
        <dbReference type="ARBA" id="ARBA00022840"/>
    </source>
</evidence>
<comment type="caution">
    <text evidence="6">The sequence shown here is derived from an EMBL/GenBank/DDBJ whole genome shotgun (WGS) entry which is preliminary data.</text>
</comment>
<gene>
    <name evidence="6" type="ORF">PoB_003937700</name>
</gene>